<dbReference type="Pfam" id="PF01156">
    <property type="entry name" value="IU_nuc_hydro"/>
    <property type="match status" value="1"/>
</dbReference>
<organism evidence="4 5">
    <name type="scientific">Amazonocrinis nigriterrae CENA67</name>
    <dbReference type="NCBI Taxonomy" id="2794033"/>
    <lineage>
        <taxon>Bacteria</taxon>
        <taxon>Bacillati</taxon>
        <taxon>Cyanobacteriota</taxon>
        <taxon>Cyanophyceae</taxon>
        <taxon>Nostocales</taxon>
        <taxon>Nostocaceae</taxon>
        <taxon>Amazonocrinis</taxon>
        <taxon>Amazonocrinis nigriterrae</taxon>
    </lineage>
</organism>
<gene>
    <name evidence="4" type="ORF">I8748_09015</name>
</gene>
<keyword evidence="5" id="KW-1185">Reference proteome</keyword>
<name>A0A8J7L7H8_9NOST</name>
<keyword evidence="1 4" id="KW-0378">Hydrolase</keyword>
<feature type="domain" description="Inosine/uridine-preferring nucleoside hydrolase" evidence="3">
    <location>
        <begin position="11"/>
        <end position="321"/>
    </location>
</feature>
<dbReference type="InterPro" id="IPR023186">
    <property type="entry name" value="IUNH"/>
</dbReference>
<dbReference type="Proteomes" id="UP000632766">
    <property type="component" value="Unassembled WGS sequence"/>
</dbReference>
<proteinExistence type="predicted"/>
<evidence type="ECO:0000256" key="1">
    <source>
        <dbReference type="ARBA" id="ARBA00022801"/>
    </source>
</evidence>
<dbReference type="Gene3D" id="3.90.245.10">
    <property type="entry name" value="Ribonucleoside hydrolase-like"/>
    <property type="match status" value="1"/>
</dbReference>
<dbReference type="EMBL" id="JAECZC010000011">
    <property type="protein sequence ID" value="MBH8562313.1"/>
    <property type="molecule type" value="Genomic_DNA"/>
</dbReference>
<accession>A0A8J7L7H8</accession>
<evidence type="ECO:0000313" key="5">
    <source>
        <dbReference type="Proteomes" id="UP000632766"/>
    </source>
</evidence>
<dbReference type="PANTHER" id="PTHR12304:SF4">
    <property type="entry name" value="URIDINE NUCLEOSIDASE"/>
    <property type="match status" value="1"/>
</dbReference>
<dbReference type="SUPFAM" id="SSF53590">
    <property type="entry name" value="Nucleoside hydrolase"/>
    <property type="match status" value="1"/>
</dbReference>
<reference evidence="4 5" key="1">
    <citation type="journal article" date="2021" name="Int. J. Syst. Evol. Microbiol.">
        <title>Amazonocrinis nigriterrae gen. nov., sp. nov., Atlanticothrix silvestris gen. nov., sp. nov. and Dendronalium phyllosphericum gen. nov., sp. nov., nostocacean cyanobacteria from Brazilian environments.</title>
        <authorList>
            <person name="Alvarenga D.O."/>
            <person name="Andreote A.P.D."/>
            <person name="Branco L.H.Z."/>
            <person name="Delbaje E."/>
            <person name="Cruz R.B."/>
            <person name="Varani A.M."/>
            <person name="Fiore M.F."/>
        </authorList>
    </citation>
    <scope>NUCLEOTIDE SEQUENCE [LARGE SCALE GENOMIC DNA]</scope>
    <source>
        <strain evidence="4 5">CENA67</strain>
    </source>
</reference>
<sequence length="328" mass="35753">MTNHQNMTVPVIIDTDGGVDDALALIMALNSPQLDIKAITVVAGNINVEQATNNVLRVLSIVQPHTWPIVAKGCEKPLVKPLFNAAGIHGADGLGELDRFVQADGTPRYPQLNIEPSTDNAIDVILKAAQEYGDRLLIVTLGPLTNLATAIQQDAAIMKQIGRIVIMGGAVTVPGNITPAAEFNFFVDPDAAQVVMESGIALTLVGLDVAMKAPLPRQLVEDNLQRRPDKVTQFIADCTEIYMAFYRDYEGFYGCYLHDPLAMAVAIDPSLVTTESLYVMVETKGRFTTGLSLADRRDRRDHQNNPPNAEVCLDVDTQRFLKLFAQLV</sequence>
<dbReference type="AlphaFoldDB" id="A0A8J7L7H8"/>
<dbReference type="InterPro" id="IPR001910">
    <property type="entry name" value="Inosine/uridine_hydrolase_dom"/>
</dbReference>
<dbReference type="PANTHER" id="PTHR12304">
    <property type="entry name" value="INOSINE-URIDINE PREFERRING NUCLEOSIDE HYDROLASE"/>
    <property type="match status" value="1"/>
</dbReference>
<keyword evidence="2" id="KW-0326">Glycosidase</keyword>
<dbReference type="CDD" id="cd02650">
    <property type="entry name" value="nuc_hydro_CaPnhB"/>
    <property type="match status" value="1"/>
</dbReference>
<dbReference type="GO" id="GO:0005829">
    <property type="term" value="C:cytosol"/>
    <property type="evidence" value="ECO:0007669"/>
    <property type="project" value="TreeGrafter"/>
</dbReference>
<evidence type="ECO:0000256" key="2">
    <source>
        <dbReference type="ARBA" id="ARBA00023295"/>
    </source>
</evidence>
<dbReference type="InterPro" id="IPR036452">
    <property type="entry name" value="Ribo_hydro-like"/>
</dbReference>
<protein>
    <submittedName>
        <fullName evidence="4">Nucleoside hydrolase</fullName>
    </submittedName>
</protein>
<dbReference type="GO" id="GO:0006152">
    <property type="term" value="P:purine nucleoside catabolic process"/>
    <property type="evidence" value="ECO:0007669"/>
    <property type="project" value="TreeGrafter"/>
</dbReference>
<comment type="caution">
    <text evidence="4">The sequence shown here is derived from an EMBL/GenBank/DDBJ whole genome shotgun (WGS) entry which is preliminary data.</text>
</comment>
<dbReference type="GO" id="GO:0008477">
    <property type="term" value="F:purine nucleosidase activity"/>
    <property type="evidence" value="ECO:0007669"/>
    <property type="project" value="TreeGrafter"/>
</dbReference>
<evidence type="ECO:0000259" key="3">
    <source>
        <dbReference type="Pfam" id="PF01156"/>
    </source>
</evidence>
<evidence type="ECO:0000313" key="4">
    <source>
        <dbReference type="EMBL" id="MBH8562313.1"/>
    </source>
</evidence>